<dbReference type="InterPro" id="IPR025399">
    <property type="entry name" value="DUF4372"/>
</dbReference>
<comment type="similarity">
    <text evidence="1">Belongs to the transposase 11 family.</text>
</comment>
<evidence type="ECO:0000256" key="3">
    <source>
        <dbReference type="ARBA" id="ARBA00023125"/>
    </source>
</evidence>
<feature type="domain" description="DUF4372" evidence="6">
    <location>
        <begin position="44"/>
        <end position="117"/>
    </location>
</feature>
<keyword evidence="3" id="KW-0238">DNA-binding</keyword>
<comment type="caution">
    <text evidence="7">The sequence shown here is derived from an EMBL/GenBank/DDBJ whole genome shotgun (WGS) entry which is preliminary data.</text>
</comment>
<dbReference type="PANTHER" id="PTHR33258">
    <property type="entry name" value="TRANSPOSASE INSL FOR INSERTION SEQUENCE ELEMENT IS186A-RELATED"/>
    <property type="match status" value="1"/>
</dbReference>
<dbReference type="SUPFAM" id="SSF53098">
    <property type="entry name" value="Ribonuclease H-like"/>
    <property type="match status" value="1"/>
</dbReference>
<dbReference type="PANTHER" id="PTHR33258:SF1">
    <property type="entry name" value="TRANSPOSASE INSL FOR INSERTION SEQUENCE ELEMENT IS186A-RELATED"/>
    <property type="match status" value="1"/>
</dbReference>
<dbReference type="Pfam" id="PF01609">
    <property type="entry name" value="DDE_Tnp_1"/>
    <property type="match status" value="1"/>
</dbReference>
<dbReference type="EMBL" id="JBGBZN010000002">
    <property type="protein sequence ID" value="MEY9469007.1"/>
    <property type="molecule type" value="Genomic_DNA"/>
</dbReference>
<feature type="domain" description="Transposase IS4-like" evidence="5">
    <location>
        <begin position="159"/>
        <end position="370"/>
    </location>
</feature>
<evidence type="ECO:0000259" key="6">
    <source>
        <dbReference type="Pfam" id="PF14294"/>
    </source>
</evidence>
<protein>
    <submittedName>
        <fullName evidence="7">IS4 transposase</fullName>
    </submittedName>
</protein>
<sequence length="425" mass="48539">MDARVKPTAVRFNFHGQGAWRGFFYGLEHRQMFETRQESPAMRHHNTVFHGILNLVPWGVLDRLVDRYQANKRVRRLSTQDQFVAMLYAQLSDAQSLRSIEASFESHAARLYHLGTKELSRSTLADANAKRSSAVFAELLAALMGRCERDLADKVAEAVYLVDSTGFRLNSLSSDWARFCSGVHGVKLHIVYNPDSERPSFAELTPANVNDITVAKAMPIRPGATYIFDLGYYDYGWWAELDAAGCRLVTRLKVNTPLSDIVENKLPEGSCALSDRIGLLPARQAKSRKNPFRDPVREITVRTETGKILRIVTNDLDAPADEIAELYKRRWQIELFFRWVKHTLKIRHFFGTSENAVRIQIAIALIAFLLLRSAHKAQQSVENLLIFTRLVAQNLMQRRRIDHLLDLPPPIIKNDRQMSLRLCQI</sequence>
<organism evidence="7 8">
    <name type="scientific">Bradyrhizobium yuanmingense</name>
    <dbReference type="NCBI Taxonomy" id="108015"/>
    <lineage>
        <taxon>Bacteria</taxon>
        <taxon>Pseudomonadati</taxon>
        <taxon>Pseudomonadota</taxon>
        <taxon>Alphaproteobacteria</taxon>
        <taxon>Hyphomicrobiales</taxon>
        <taxon>Nitrobacteraceae</taxon>
        <taxon>Bradyrhizobium</taxon>
    </lineage>
</organism>
<gene>
    <name evidence="7" type="ORF">ABH992_001406</name>
</gene>
<dbReference type="Pfam" id="PF14294">
    <property type="entry name" value="DUF4372"/>
    <property type="match status" value="1"/>
</dbReference>
<dbReference type="InterPro" id="IPR012337">
    <property type="entry name" value="RNaseH-like_sf"/>
</dbReference>
<proteinExistence type="inferred from homology"/>
<evidence type="ECO:0000313" key="7">
    <source>
        <dbReference type="EMBL" id="MEY9469007.1"/>
    </source>
</evidence>
<keyword evidence="2" id="KW-0815">Transposition</keyword>
<evidence type="ECO:0000256" key="4">
    <source>
        <dbReference type="ARBA" id="ARBA00023172"/>
    </source>
</evidence>
<dbReference type="Proteomes" id="UP001565474">
    <property type="component" value="Unassembled WGS sequence"/>
</dbReference>
<evidence type="ECO:0000259" key="5">
    <source>
        <dbReference type="Pfam" id="PF01609"/>
    </source>
</evidence>
<evidence type="ECO:0000256" key="2">
    <source>
        <dbReference type="ARBA" id="ARBA00022578"/>
    </source>
</evidence>
<name>A0ABV4GAQ8_9BRAD</name>
<evidence type="ECO:0000313" key="8">
    <source>
        <dbReference type="Proteomes" id="UP001565474"/>
    </source>
</evidence>
<evidence type="ECO:0000256" key="1">
    <source>
        <dbReference type="ARBA" id="ARBA00010075"/>
    </source>
</evidence>
<dbReference type="NCBIfam" id="NF033592">
    <property type="entry name" value="transpos_IS4_1"/>
    <property type="match status" value="1"/>
</dbReference>
<dbReference type="InterPro" id="IPR047952">
    <property type="entry name" value="Transpos_IS4"/>
</dbReference>
<reference evidence="7 8" key="1">
    <citation type="submission" date="2024-07" db="EMBL/GenBank/DDBJ databases">
        <title>Genomic Encyclopedia of Type Strains, Phase V (KMG-V): Genome sequencing to study the core and pangenomes of soil and plant-associated prokaryotes.</title>
        <authorList>
            <person name="Whitman W."/>
        </authorList>
    </citation>
    <scope>NUCLEOTIDE SEQUENCE [LARGE SCALE GENOMIC DNA]</scope>
    <source>
        <strain evidence="7 8">USDA 222</strain>
    </source>
</reference>
<accession>A0ABV4GAQ8</accession>
<dbReference type="InterPro" id="IPR002559">
    <property type="entry name" value="Transposase_11"/>
</dbReference>
<keyword evidence="4" id="KW-0233">DNA recombination</keyword>
<keyword evidence="8" id="KW-1185">Reference proteome</keyword>